<name>A0ABX1Y065_9BACL</name>
<dbReference type="Gene3D" id="2.60.40.680">
    <property type="match status" value="1"/>
</dbReference>
<protein>
    <recommendedName>
        <fullName evidence="4">Cohesin domain-containing protein</fullName>
    </recommendedName>
</protein>
<sequence length="524" mass="55988">MKWKSLCFLLVCLFLIKIADAASANEGKVSFADVNLEAAVRDTLNKSAGDITILDMERLTSMDASGRGISDLSGIEYATHLQSLNLADNSIRDVTKLGALSSLETLILNQNEIAEWNALGNLALLKSLWLTGNQITELTGIESLTQLESLYLANNQIGSLSGLEHLLQLKELNLAGNQIHDLVAIQTLTQLQSLNIEENQVTSISGLHALNQLEWLSLAFNQIKDLTPIGELSQLQYLDVRGAAISAESNQVLEKLQNQGGIVEYSINNPPQSTLTGSQQVTTGQTFDITMGLSNVTQSVYQIMYAQDLALHYDPAKLQFESVASLQDGFQVIDKMESVPGQIRIVAASVKANQADLGIPAQGDLLSFKFKVKSTTQATNTAVSVDDVVIANGQGKELQVGGASREIQITVTSTPVDKSLLNVAVASAQAKYDTAVEGNEDGLYVIGSKAQLQSALDAAKAKANDPNATQQQVDDAKAALEAAIQVFESMRITADINGQGGITIGDLAIVAGAYGKQQDQAGWN</sequence>
<dbReference type="Proteomes" id="UP000616779">
    <property type="component" value="Unassembled WGS sequence"/>
</dbReference>
<dbReference type="SMART" id="SM00369">
    <property type="entry name" value="LRR_TYP"/>
    <property type="match status" value="6"/>
</dbReference>
<dbReference type="EMBL" id="WHOA01000158">
    <property type="protein sequence ID" value="NOU74260.1"/>
    <property type="molecule type" value="Genomic_DNA"/>
</dbReference>
<feature type="non-terminal residue" evidence="5">
    <location>
        <position position="524"/>
    </location>
</feature>
<dbReference type="SUPFAM" id="SSF52058">
    <property type="entry name" value="L domain-like"/>
    <property type="match status" value="1"/>
</dbReference>
<evidence type="ECO:0000256" key="1">
    <source>
        <dbReference type="ARBA" id="ARBA00022614"/>
    </source>
</evidence>
<keyword evidence="2" id="KW-0677">Repeat</keyword>
<feature type="domain" description="Cohesin" evidence="4">
    <location>
        <begin position="273"/>
        <end position="408"/>
    </location>
</feature>
<dbReference type="InterPro" id="IPR001611">
    <property type="entry name" value="Leu-rich_rpt"/>
</dbReference>
<dbReference type="Gene3D" id="3.80.10.10">
    <property type="entry name" value="Ribonuclease Inhibitor"/>
    <property type="match status" value="1"/>
</dbReference>
<dbReference type="PANTHER" id="PTHR46652">
    <property type="entry name" value="LEUCINE-RICH REPEAT AND IQ DOMAIN-CONTAINING PROTEIN 1-RELATED"/>
    <property type="match status" value="1"/>
</dbReference>
<dbReference type="InterPro" id="IPR002102">
    <property type="entry name" value="Cohesin_dom"/>
</dbReference>
<comment type="caution">
    <text evidence="5">The sequence shown here is derived from an EMBL/GenBank/DDBJ whole genome shotgun (WGS) entry which is preliminary data.</text>
</comment>
<keyword evidence="1" id="KW-0433">Leucine-rich repeat</keyword>
<dbReference type="PANTHER" id="PTHR46652:SF3">
    <property type="entry name" value="LEUCINE-RICH REPEAT-CONTAINING PROTEIN 9"/>
    <property type="match status" value="1"/>
</dbReference>
<dbReference type="Pfam" id="PF13516">
    <property type="entry name" value="LRR_6"/>
    <property type="match status" value="1"/>
</dbReference>
<proteinExistence type="predicted"/>
<accession>A0ABX1Y065</accession>
<dbReference type="InterPro" id="IPR050836">
    <property type="entry name" value="SDS22/Internalin_LRR"/>
</dbReference>
<dbReference type="Pfam" id="PF12799">
    <property type="entry name" value="LRR_4"/>
    <property type="match status" value="2"/>
</dbReference>
<feature type="signal peptide" evidence="3">
    <location>
        <begin position="1"/>
        <end position="24"/>
    </location>
</feature>
<dbReference type="CDD" id="cd08547">
    <property type="entry name" value="Type_II_cohesin"/>
    <property type="match status" value="1"/>
</dbReference>
<keyword evidence="3" id="KW-0732">Signal</keyword>
<dbReference type="InterPro" id="IPR032675">
    <property type="entry name" value="LRR_dom_sf"/>
</dbReference>
<dbReference type="SUPFAM" id="SSF49384">
    <property type="entry name" value="Carbohydrate-binding domain"/>
    <property type="match status" value="1"/>
</dbReference>
<dbReference type="RefSeq" id="WP_171645667.1">
    <property type="nucleotide sequence ID" value="NZ_WHOA01000158.1"/>
</dbReference>
<dbReference type="Pfam" id="PF00963">
    <property type="entry name" value="Cohesin"/>
    <property type="match status" value="1"/>
</dbReference>
<evidence type="ECO:0000259" key="4">
    <source>
        <dbReference type="Pfam" id="PF00963"/>
    </source>
</evidence>
<dbReference type="InterPro" id="IPR008965">
    <property type="entry name" value="CBM2/CBM3_carb-bd_dom_sf"/>
</dbReference>
<keyword evidence="6" id="KW-1185">Reference proteome</keyword>
<evidence type="ECO:0000256" key="2">
    <source>
        <dbReference type="ARBA" id="ARBA00022737"/>
    </source>
</evidence>
<feature type="chain" id="PRO_5047544375" description="Cohesin domain-containing protein" evidence="3">
    <location>
        <begin position="25"/>
        <end position="524"/>
    </location>
</feature>
<organism evidence="5 6">
    <name type="scientific">Paenibacillus phytorum</name>
    <dbReference type="NCBI Taxonomy" id="2654977"/>
    <lineage>
        <taxon>Bacteria</taxon>
        <taxon>Bacillati</taxon>
        <taxon>Bacillota</taxon>
        <taxon>Bacilli</taxon>
        <taxon>Bacillales</taxon>
        <taxon>Paenibacillaceae</taxon>
        <taxon>Paenibacillus</taxon>
    </lineage>
</organism>
<evidence type="ECO:0000313" key="5">
    <source>
        <dbReference type="EMBL" id="NOU74260.1"/>
    </source>
</evidence>
<evidence type="ECO:0000313" key="6">
    <source>
        <dbReference type="Proteomes" id="UP000616779"/>
    </source>
</evidence>
<reference evidence="5 6" key="1">
    <citation type="submission" date="2019-10" db="EMBL/GenBank/DDBJ databases">
        <title>Description of Paenibacillus terrestris sp. nov.</title>
        <authorList>
            <person name="Carlier A."/>
            <person name="Qi S."/>
        </authorList>
    </citation>
    <scope>NUCLEOTIDE SEQUENCE [LARGE SCALE GENOMIC DNA]</scope>
    <source>
        <strain evidence="5 6">LMG 31458</strain>
    </source>
</reference>
<dbReference type="PROSITE" id="PS51450">
    <property type="entry name" value="LRR"/>
    <property type="match status" value="7"/>
</dbReference>
<dbReference type="Pfam" id="PF07554">
    <property type="entry name" value="FIVAR"/>
    <property type="match status" value="1"/>
</dbReference>
<dbReference type="InterPro" id="IPR003591">
    <property type="entry name" value="Leu-rich_rpt_typical-subtyp"/>
</dbReference>
<dbReference type="InterPro" id="IPR025875">
    <property type="entry name" value="Leu-rich_rpt_4"/>
</dbReference>
<dbReference type="Gene3D" id="1.20.1270.90">
    <property type="entry name" value="AF1782-like"/>
    <property type="match status" value="1"/>
</dbReference>
<gene>
    <name evidence="5" type="ORF">GC098_23165</name>
</gene>
<evidence type="ECO:0000256" key="3">
    <source>
        <dbReference type="SAM" id="SignalP"/>
    </source>
</evidence>
<dbReference type="SMART" id="SM00365">
    <property type="entry name" value="LRR_SD22"/>
    <property type="match status" value="5"/>
</dbReference>